<dbReference type="Proteomes" id="UP000231347">
    <property type="component" value="Unassembled WGS sequence"/>
</dbReference>
<evidence type="ECO:0000256" key="7">
    <source>
        <dbReference type="ARBA" id="ARBA00022989"/>
    </source>
</evidence>
<feature type="transmembrane region" description="Helical" evidence="10">
    <location>
        <begin position="265"/>
        <end position="293"/>
    </location>
</feature>
<dbReference type="GO" id="GO:0065002">
    <property type="term" value="P:intracellular protein transmembrane transport"/>
    <property type="evidence" value="ECO:0007669"/>
    <property type="project" value="UniProtKB-UniRule"/>
</dbReference>
<feature type="transmembrane region" description="Helical" evidence="10">
    <location>
        <begin position="190"/>
        <end position="211"/>
    </location>
</feature>
<keyword evidence="4" id="KW-0997">Cell inner membrane</keyword>
<dbReference type="InterPro" id="IPR000731">
    <property type="entry name" value="SSD"/>
</dbReference>
<dbReference type="EMBL" id="PFDY01000007">
    <property type="protein sequence ID" value="PJE59177.1"/>
    <property type="molecule type" value="Genomic_DNA"/>
</dbReference>
<comment type="function">
    <text evidence="10">Part of the Sec protein translocase complex. Interacts with the SecYEG preprotein conducting channel. SecDF uses the proton motive force (PMF) to complete protein translocation after the ATP-dependent function of SecA.</text>
</comment>
<evidence type="ECO:0000256" key="6">
    <source>
        <dbReference type="ARBA" id="ARBA00022927"/>
    </source>
</evidence>
<dbReference type="InterPro" id="IPR022813">
    <property type="entry name" value="SecD/SecF_arch_bac"/>
</dbReference>
<evidence type="ECO:0000256" key="8">
    <source>
        <dbReference type="ARBA" id="ARBA00023010"/>
    </source>
</evidence>
<dbReference type="InterPro" id="IPR022646">
    <property type="entry name" value="SecD/SecF_CS"/>
</dbReference>
<evidence type="ECO:0000256" key="2">
    <source>
        <dbReference type="ARBA" id="ARBA00022448"/>
    </source>
</evidence>
<keyword evidence="2 10" id="KW-0813">Transport</keyword>
<dbReference type="PRINTS" id="PR01755">
    <property type="entry name" value="SECFTRNLCASE"/>
</dbReference>
<dbReference type="HAMAP" id="MF_01464_B">
    <property type="entry name" value="SecF_B"/>
    <property type="match status" value="1"/>
</dbReference>
<dbReference type="Pfam" id="PF02355">
    <property type="entry name" value="SecD_SecF_C"/>
    <property type="match status" value="1"/>
</dbReference>
<feature type="transmembrane region" description="Helical" evidence="10">
    <location>
        <begin position="127"/>
        <end position="146"/>
    </location>
</feature>
<comment type="similarity">
    <text evidence="10">Belongs to the SecD/SecF family. SecF subfamily.</text>
</comment>
<dbReference type="AlphaFoldDB" id="A0A2M8KGZ3"/>
<keyword evidence="8 10" id="KW-0811">Translocation</keyword>
<keyword evidence="6 10" id="KW-0653">Protein transport</keyword>
<proteinExistence type="inferred from homology"/>
<dbReference type="PANTHER" id="PTHR30081">
    <property type="entry name" value="PROTEIN-EXPORT MEMBRANE PROTEIN SEC"/>
    <property type="match status" value="1"/>
</dbReference>
<dbReference type="InterPro" id="IPR022645">
    <property type="entry name" value="SecD/SecF_bac"/>
</dbReference>
<dbReference type="NCBIfam" id="TIGR00916">
    <property type="entry name" value="2A0604s01"/>
    <property type="match status" value="1"/>
</dbReference>
<dbReference type="SUPFAM" id="SSF82866">
    <property type="entry name" value="Multidrug efflux transporter AcrB transmembrane domain"/>
    <property type="match status" value="1"/>
</dbReference>
<evidence type="ECO:0000256" key="5">
    <source>
        <dbReference type="ARBA" id="ARBA00022692"/>
    </source>
</evidence>
<feature type="domain" description="SSD" evidence="11">
    <location>
        <begin position="127"/>
        <end position="291"/>
    </location>
</feature>
<dbReference type="Pfam" id="PF07549">
    <property type="entry name" value="Sec_GG"/>
    <property type="match status" value="1"/>
</dbReference>
<dbReference type="GO" id="GO:0015450">
    <property type="term" value="F:protein-transporting ATPase activity"/>
    <property type="evidence" value="ECO:0007669"/>
    <property type="project" value="InterPro"/>
</dbReference>
<dbReference type="InterPro" id="IPR048634">
    <property type="entry name" value="SecD_SecF_C"/>
</dbReference>
<dbReference type="PROSITE" id="PS50156">
    <property type="entry name" value="SSD"/>
    <property type="match status" value="1"/>
</dbReference>
<comment type="caution">
    <text evidence="12">The sequence shown here is derived from an EMBL/GenBank/DDBJ whole genome shotgun (WGS) entry which is preliminary data.</text>
</comment>
<reference evidence="13" key="1">
    <citation type="submission" date="2017-09" db="EMBL/GenBank/DDBJ databases">
        <title>Depth-based differentiation of microbial function through sediment-hosted aquifers and enrichment of novel symbionts in the deep terrestrial subsurface.</title>
        <authorList>
            <person name="Probst A.J."/>
            <person name="Ladd B."/>
            <person name="Jarett J.K."/>
            <person name="Geller-Mcgrath D.E."/>
            <person name="Sieber C.M.K."/>
            <person name="Emerson J.B."/>
            <person name="Anantharaman K."/>
            <person name="Thomas B.C."/>
            <person name="Malmstrom R."/>
            <person name="Stieglmeier M."/>
            <person name="Klingl A."/>
            <person name="Woyke T."/>
            <person name="Ryan C.M."/>
            <person name="Banfield J.F."/>
        </authorList>
    </citation>
    <scope>NUCLEOTIDE SEQUENCE [LARGE SCALE GENOMIC DNA]</scope>
</reference>
<organism evidence="12 13">
    <name type="scientific">Candidatus Portnoybacteria bacterium CG10_big_fil_rev_8_21_14_0_10_40_22</name>
    <dbReference type="NCBI Taxonomy" id="1974814"/>
    <lineage>
        <taxon>Bacteria</taxon>
        <taxon>Candidatus Portnoyibacteriota</taxon>
    </lineage>
</organism>
<evidence type="ECO:0000256" key="9">
    <source>
        <dbReference type="ARBA" id="ARBA00023136"/>
    </source>
</evidence>
<dbReference type="InterPro" id="IPR055344">
    <property type="entry name" value="SecD_SecF_C_bact"/>
</dbReference>
<protein>
    <recommendedName>
        <fullName evidence="10">Protein-export membrane protein SecF</fullName>
    </recommendedName>
</protein>
<dbReference type="Gene3D" id="1.20.1640.10">
    <property type="entry name" value="Multidrug efflux transporter AcrB transmembrane domain"/>
    <property type="match status" value="1"/>
</dbReference>
<dbReference type="GO" id="GO:0005886">
    <property type="term" value="C:plasma membrane"/>
    <property type="evidence" value="ECO:0007669"/>
    <property type="project" value="UniProtKB-SubCell"/>
</dbReference>
<comment type="subcellular location">
    <subcellularLocation>
        <location evidence="1 10">Cell membrane</location>
        <topology evidence="1 10">Multi-pass membrane protein</topology>
    </subcellularLocation>
</comment>
<feature type="transmembrane region" description="Helical" evidence="10">
    <location>
        <begin position="242"/>
        <end position="259"/>
    </location>
</feature>
<keyword evidence="5 10" id="KW-0812">Transmembrane</keyword>
<keyword evidence="9 10" id="KW-0472">Membrane</keyword>
<evidence type="ECO:0000256" key="1">
    <source>
        <dbReference type="ARBA" id="ARBA00004651"/>
    </source>
</evidence>
<keyword evidence="7 10" id="KW-1133">Transmembrane helix</keyword>
<evidence type="ECO:0000256" key="10">
    <source>
        <dbReference type="HAMAP-Rule" id="MF_01464"/>
    </source>
</evidence>
<accession>A0A2M8KGZ3</accession>
<dbReference type="InterPro" id="IPR005665">
    <property type="entry name" value="SecF_bac"/>
</dbReference>
<feature type="transmembrane region" description="Helical" evidence="10">
    <location>
        <begin position="9"/>
        <end position="30"/>
    </location>
</feature>
<comment type="subunit">
    <text evidence="10">Forms a complex with SecD. Part of the essential Sec protein translocation apparatus which comprises SecA, SecYEG and auxiliary proteins SecDF. Other proteins may also be involved.</text>
</comment>
<dbReference type="GO" id="GO:0006605">
    <property type="term" value="P:protein targeting"/>
    <property type="evidence" value="ECO:0007669"/>
    <property type="project" value="UniProtKB-UniRule"/>
</dbReference>
<evidence type="ECO:0000313" key="12">
    <source>
        <dbReference type="EMBL" id="PJE59177.1"/>
    </source>
</evidence>
<gene>
    <name evidence="10 12" type="primary">secF</name>
    <name evidence="12" type="ORF">COU83_00265</name>
</gene>
<dbReference type="GO" id="GO:0043952">
    <property type="term" value="P:protein transport by the Sec complex"/>
    <property type="evidence" value="ECO:0007669"/>
    <property type="project" value="UniProtKB-UniRule"/>
</dbReference>
<feature type="transmembrane region" description="Helical" evidence="10">
    <location>
        <begin position="158"/>
        <end position="184"/>
    </location>
</feature>
<evidence type="ECO:0000256" key="4">
    <source>
        <dbReference type="ARBA" id="ARBA00022519"/>
    </source>
</evidence>
<evidence type="ECO:0000259" key="11">
    <source>
        <dbReference type="PROSITE" id="PS50156"/>
    </source>
</evidence>
<sequence length="297" mass="33527">MEIIKYRKIFYIFSGLLVAASVLALVLWQLNFGIDFTGGTIMEINFLAERPSNDQIREKIKDVDLGSVVLQPTQDKGLILRFKNIDETVHQDILKKLASEQTPDKVLEETRFDSIGPAIGQELKVKAYWAIGLSLIAILIYIAWAFRKVSRPVASWKYGLAAILALFHDLLITIGVFSILGHFLNVEVDLAFIAALLTILGYSINDTIVVFDRIRENLKYSSWDDFEQTLDTSVNQTMARSINTTLTTLMPLFALYFIGGATLHWFALALIIGITLGAYSSIFQATPFLLWWIKKKK</sequence>
<keyword evidence="3 10" id="KW-1003">Cell membrane</keyword>
<dbReference type="NCBIfam" id="TIGR00966">
    <property type="entry name" value="transloc_SecF"/>
    <property type="match status" value="1"/>
</dbReference>
<name>A0A2M8KGZ3_9BACT</name>
<dbReference type="PANTHER" id="PTHR30081:SF8">
    <property type="entry name" value="PROTEIN TRANSLOCASE SUBUNIT SECF"/>
    <property type="match status" value="1"/>
</dbReference>
<evidence type="ECO:0000256" key="3">
    <source>
        <dbReference type="ARBA" id="ARBA00022475"/>
    </source>
</evidence>
<evidence type="ECO:0000313" key="13">
    <source>
        <dbReference type="Proteomes" id="UP000231347"/>
    </source>
</evidence>